<keyword evidence="2" id="KW-1185">Reference proteome</keyword>
<evidence type="ECO:0000313" key="1">
    <source>
        <dbReference type="EMBL" id="GJT76902.1"/>
    </source>
</evidence>
<reference evidence="1" key="1">
    <citation type="journal article" date="2022" name="Int. J. Mol. Sci.">
        <title>Draft Genome of Tanacetum Coccineum: Genomic Comparison of Closely Related Tanacetum-Family Plants.</title>
        <authorList>
            <person name="Yamashiro T."/>
            <person name="Shiraishi A."/>
            <person name="Nakayama K."/>
            <person name="Satake H."/>
        </authorList>
    </citation>
    <scope>NUCLEOTIDE SEQUENCE</scope>
</reference>
<comment type="caution">
    <text evidence="1">The sequence shown here is derived from an EMBL/GenBank/DDBJ whole genome shotgun (WGS) entry which is preliminary data.</text>
</comment>
<organism evidence="1 2">
    <name type="scientific">Tanacetum coccineum</name>
    <dbReference type="NCBI Taxonomy" id="301880"/>
    <lineage>
        <taxon>Eukaryota</taxon>
        <taxon>Viridiplantae</taxon>
        <taxon>Streptophyta</taxon>
        <taxon>Embryophyta</taxon>
        <taxon>Tracheophyta</taxon>
        <taxon>Spermatophyta</taxon>
        <taxon>Magnoliopsida</taxon>
        <taxon>eudicotyledons</taxon>
        <taxon>Gunneridae</taxon>
        <taxon>Pentapetalae</taxon>
        <taxon>asterids</taxon>
        <taxon>campanulids</taxon>
        <taxon>Asterales</taxon>
        <taxon>Asteraceae</taxon>
        <taxon>Asteroideae</taxon>
        <taxon>Anthemideae</taxon>
        <taxon>Anthemidinae</taxon>
        <taxon>Tanacetum</taxon>
    </lineage>
</organism>
<protein>
    <recommendedName>
        <fullName evidence="3">Retrotransposon gag domain-containing protein</fullName>
    </recommendedName>
</protein>
<reference evidence="1" key="2">
    <citation type="submission" date="2022-01" db="EMBL/GenBank/DDBJ databases">
        <authorList>
            <person name="Yamashiro T."/>
            <person name="Shiraishi A."/>
            <person name="Satake H."/>
            <person name="Nakayama K."/>
        </authorList>
    </citation>
    <scope>NUCLEOTIDE SEQUENCE</scope>
</reference>
<evidence type="ECO:0008006" key="3">
    <source>
        <dbReference type="Google" id="ProtNLM"/>
    </source>
</evidence>
<dbReference type="Proteomes" id="UP001151760">
    <property type="component" value="Unassembled WGS sequence"/>
</dbReference>
<gene>
    <name evidence="1" type="ORF">Tco_1043627</name>
</gene>
<name>A0ABQ5GPL6_9ASTR</name>
<accession>A0ABQ5GPL6</accession>
<evidence type="ECO:0000313" key="2">
    <source>
        <dbReference type="Proteomes" id="UP001151760"/>
    </source>
</evidence>
<sequence>MIEKVDAYDSEVDDVPLADAIFIAKLSHVGSVNKDEVGLTYDSYILSEGRARQWMKQLSTGLITTWDLFKNDFLSKYRPPSQISSKLMLLETLSKNPMNHCILHGNGLDTETRRKVDFKGPIPRMTPAAGIKSITELSRHSQSWYKEGDLKNNNLNIVFGQINNFEQNMNNITEEVRMVQHKYKLPDEEKNFKPEETLRTFIEESLRKHKQNESLFWKIKKNCDKVFKKQASSIKIIEGHLGRIAETIHGRGVGSLPSFTKTNLRGLAHAITTRSRLNYNLPKNPLEEIHDIQNKTTENISTKEGSPDNKKIIIEISPSPIPFPRRLRKEKDKEQFQKFFENL</sequence>
<dbReference type="EMBL" id="BQNB010018665">
    <property type="protein sequence ID" value="GJT76902.1"/>
    <property type="molecule type" value="Genomic_DNA"/>
</dbReference>
<proteinExistence type="predicted"/>